<evidence type="ECO:0000313" key="5">
    <source>
        <dbReference type="EMBL" id="MBL0393735.1"/>
    </source>
</evidence>
<dbReference type="GO" id="GO:0008168">
    <property type="term" value="F:methyltransferase activity"/>
    <property type="evidence" value="ECO:0007669"/>
    <property type="project" value="UniProtKB-KW"/>
</dbReference>
<dbReference type="EMBL" id="JAEQNE010000006">
    <property type="protein sequence ID" value="MBL0393735.1"/>
    <property type="molecule type" value="Genomic_DNA"/>
</dbReference>
<protein>
    <submittedName>
        <fullName evidence="5">Class I SAM-dependent methyltransferase</fullName>
    </submittedName>
</protein>
<keyword evidence="1 5" id="KW-0489">Methyltransferase</keyword>
<reference evidence="5 6" key="1">
    <citation type="journal article" date="2017" name="Int. J. Syst. Evol. Microbiol.">
        <title>Ramlibacter monticola sp. nov., isolated from forest soil.</title>
        <authorList>
            <person name="Chaudhary D.K."/>
            <person name="Kim J."/>
        </authorList>
    </citation>
    <scope>NUCLEOTIDE SEQUENCE [LARGE SCALE GENOMIC DNA]</scope>
    <source>
        <strain evidence="5 6">KACC 19175</strain>
    </source>
</reference>
<sequence length="213" mass="22903">MPLPTGPGRMPDPSLARVQYSRRAGHYDLELMPFEPVRRDAIAALELQRGATVLDVGCGTGLSFEGLRQGVGAAGRIVGIEPSPEMLAQARRRIQGRRWNGIELLEATAAQAPLEGLADAALFHFTHDVLQDEAALDHILAHLKPGARVVAVGLQWAPAWCVPVNMFVLGAALYSVTCLAGLDQPWRLLAARLRDVRVRTPGFGGVYIASGDV</sequence>
<evidence type="ECO:0000256" key="3">
    <source>
        <dbReference type="ARBA" id="ARBA00022691"/>
    </source>
</evidence>
<keyword evidence="3" id="KW-0949">S-adenosyl-L-methionine</keyword>
<organism evidence="5 6">
    <name type="scientific">Ramlibacter monticola</name>
    <dbReference type="NCBI Taxonomy" id="1926872"/>
    <lineage>
        <taxon>Bacteria</taxon>
        <taxon>Pseudomonadati</taxon>
        <taxon>Pseudomonadota</taxon>
        <taxon>Betaproteobacteria</taxon>
        <taxon>Burkholderiales</taxon>
        <taxon>Comamonadaceae</taxon>
        <taxon>Ramlibacter</taxon>
    </lineage>
</organism>
<evidence type="ECO:0000313" key="6">
    <source>
        <dbReference type="Proteomes" id="UP000599109"/>
    </source>
</evidence>
<keyword evidence="2" id="KW-0808">Transferase</keyword>
<dbReference type="InterPro" id="IPR041698">
    <property type="entry name" value="Methyltransf_25"/>
</dbReference>
<evidence type="ECO:0000256" key="2">
    <source>
        <dbReference type="ARBA" id="ARBA00022679"/>
    </source>
</evidence>
<dbReference type="AlphaFoldDB" id="A0A937CUL2"/>
<dbReference type="Pfam" id="PF13649">
    <property type="entry name" value="Methyltransf_25"/>
    <property type="match status" value="1"/>
</dbReference>
<evidence type="ECO:0000256" key="1">
    <source>
        <dbReference type="ARBA" id="ARBA00022603"/>
    </source>
</evidence>
<dbReference type="RefSeq" id="WP_201676401.1">
    <property type="nucleotide sequence ID" value="NZ_JAEQNE010000006.1"/>
</dbReference>
<gene>
    <name evidence="5" type="ORF">JJ685_21540</name>
</gene>
<feature type="domain" description="Methyltransferase" evidence="4">
    <location>
        <begin position="53"/>
        <end position="146"/>
    </location>
</feature>
<dbReference type="CDD" id="cd02440">
    <property type="entry name" value="AdoMet_MTases"/>
    <property type="match status" value="1"/>
</dbReference>
<dbReference type="Proteomes" id="UP000599109">
    <property type="component" value="Unassembled WGS sequence"/>
</dbReference>
<dbReference type="Gene3D" id="3.40.50.150">
    <property type="entry name" value="Vaccinia Virus protein VP39"/>
    <property type="match status" value="1"/>
</dbReference>
<dbReference type="InterPro" id="IPR029063">
    <property type="entry name" value="SAM-dependent_MTases_sf"/>
</dbReference>
<accession>A0A937CUL2</accession>
<dbReference type="PANTHER" id="PTHR43464:SF19">
    <property type="entry name" value="UBIQUINONE BIOSYNTHESIS O-METHYLTRANSFERASE, MITOCHONDRIAL"/>
    <property type="match status" value="1"/>
</dbReference>
<dbReference type="PANTHER" id="PTHR43464">
    <property type="entry name" value="METHYLTRANSFERASE"/>
    <property type="match status" value="1"/>
</dbReference>
<keyword evidence="6" id="KW-1185">Reference proteome</keyword>
<dbReference type="GO" id="GO:0032259">
    <property type="term" value="P:methylation"/>
    <property type="evidence" value="ECO:0007669"/>
    <property type="project" value="UniProtKB-KW"/>
</dbReference>
<name>A0A937CUL2_9BURK</name>
<evidence type="ECO:0000259" key="4">
    <source>
        <dbReference type="Pfam" id="PF13649"/>
    </source>
</evidence>
<dbReference type="SUPFAM" id="SSF53335">
    <property type="entry name" value="S-adenosyl-L-methionine-dependent methyltransferases"/>
    <property type="match status" value="1"/>
</dbReference>
<proteinExistence type="predicted"/>
<comment type="caution">
    <text evidence="5">The sequence shown here is derived from an EMBL/GenBank/DDBJ whole genome shotgun (WGS) entry which is preliminary data.</text>
</comment>